<feature type="region of interest" description="Disordered" evidence="1">
    <location>
        <begin position="506"/>
        <end position="551"/>
    </location>
</feature>
<evidence type="ECO:0000256" key="2">
    <source>
        <dbReference type="SAM" id="Phobius"/>
    </source>
</evidence>
<evidence type="ECO:0000313" key="3">
    <source>
        <dbReference type="EMBL" id="KAH7039904.1"/>
    </source>
</evidence>
<keyword evidence="2" id="KW-0812">Transmembrane</keyword>
<dbReference type="AlphaFoldDB" id="A0A9P8YGE0"/>
<feature type="compositionally biased region" description="Low complexity" evidence="1">
    <location>
        <begin position="450"/>
        <end position="459"/>
    </location>
</feature>
<keyword evidence="2" id="KW-0472">Membrane</keyword>
<protein>
    <submittedName>
        <fullName evidence="3">Uncharacterized protein</fullName>
    </submittedName>
</protein>
<dbReference type="Proteomes" id="UP000756346">
    <property type="component" value="Unassembled WGS sequence"/>
</dbReference>
<comment type="caution">
    <text evidence="3">The sequence shown here is derived from an EMBL/GenBank/DDBJ whole genome shotgun (WGS) entry which is preliminary data.</text>
</comment>
<dbReference type="GeneID" id="70184012"/>
<feature type="region of interest" description="Disordered" evidence="1">
    <location>
        <begin position="391"/>
        <end position="419"/>
    </location>
</feature>
<keyword evidence="4" id="KW-1185">Reference proteome</keyword>
<organism evidence="3 4">
    <name type="scientific">Microdochium trichocladiopsis</name>
    <dbReference type="NCBI Taxonomy" id="1682393"/>
    <lineage>
        <taxon>Eukaryota</taxon>
        <taxon>Fungi</taxon>
        <taxon>Dikarya</taxon>
        <taxon>Ascomycota</taxon>
        <taxon>Pezizomycotina</taxon>
        <taxon>Sordariomycetes</taxon>
        <taxon>Xylariomycetidae</taxon>
        <taxon>Xylariales</taxon>
        <taxon>Microdochiaceae</taxon>
        <taxon>Microdochium</taxon>
    </lineage>
</organism>
<dbReference type="OrthoDB" id="5292518at2759"/>
<accession>A0A9P8YGE0</accession>
<name>A0A9P8YGE0_9PEZI</name>
<reference evidence="3" key="1">
    <citation type="journal article" date="2021" name="Nat. Commun.">
        <title>Genetic determinants of endophytism in the Arabidopsis root mycobiome.</title>
        <authorList>
            <person name="Mesny F."/>
            <person name="Miyauchi S."/>
            <person name="Thiergart T."/>
            <person name="Pickel B."/>
            <person name="Atanasova L."/>
            <person name="Karlsson M."/>
            <person name="Huettel B."/>
            <person name="Barry K.W."/>
            <person name="Haridas S."/>
            <person name="Chen C."/>
            <person name="Bauer D."/>
            <person name="Andreopoulos W."/>
            <person name="Pangilinan J."/>
            <person name="LaButti K."/>
            <person name="Riley R."/>
            <person name="Lipzen A."/>
            <person name="Clum A."/>
            <person name="Drula E."/>
            <person name="Henrissat B."/>
            <person name="Kohler A."/>
            <person name="Grigoriev I.V."/>
            <person name="Martin F.M."/>
            <person name="Hacquard S."/>
        </authorList>
    </citation>
    <scope>NUCLEOTIDE SEQUENCE</scope>
    <source>
        <strain evidence="3">MPI-CAGE-CH-0230</strain>
    </source>
</reference>
<proteinExistence type="predicted"/>
<feature type="compositionally biased region" description="Polar residues" evidence="1">
    <location>
        <begin position="328"/>
        <end position="350"/>
    </location>
</feature>
<gene>
    <name evidence="3" type="ORF">B0I36DRAFT_3274</name>
</gene>
<feature type="region of interest" description="Disordered" evidence="1">
    <location>
        <begin position="437"/>
        <end position="489"/>
    </location>
</feature>
<evidence type="ECO:0000256" key="1">
    <source>
        <dbReference type="SAM" id="MobiDB-lite"/>
    </source>
</evidence>
<feature type="compositionally biased region" description="Basic and acidic residues" evidence="1">
    <location>
        <begin position="277"/>
        <end position="295"/>
    </location>
</feature>
<dbReference type="RefSeq" id="XP_046017959.1">
    <property type="nucleotide sequence ID" value="XM_046154466.1"/>
</dbReference>
<feature type="transmembrane region" description="Helical" evidence="2">
    <location>
        <begin position="243"/>
        <end position="266"/>
    </location>
</feature>
<keyword evidence="2" id="KW-1133">Transmembrane helix</keyword>
<feature type="region of interest" description="Disordered" evidence="1">
    <location>
        <begin position="277"/>
        <end position="300"/>
    </location>
</feature>
<dbReference type="EMBL" id="JAGTJQ010000001">
    <property type="protein sequence ID" value="KAH7039904.1"/>
    <property type="molecule type" value="Genomic_DNA"/>
</dbReference>
<feature type="region of interest" description="Disordered" evidence="1">
    <location>
        <begin position="328"/>
        <end position="374"/>
    </location>
</feature>
<evidence type="ECO:0000313" key="4">
    <source>
        <dbReference type="Proteomes" id="UP000756346"/>
    </source>
</evidence>
<sequence>MRRGWGLPGRRTWLVGTAWSLNIHAQLLEPHRVHEVEKATITQAHPRRDATCEVQGWALCPAEVGGGCCPNNYKCDVSSCYATTAGPTTACGREGYYNCPIDAGPGSCCPVGLICAKFGGACVAPEGVSMSICPANYNACPASLGSGCCRSGMACGNGFCYSTALQTYTVSVPLTTTDSSGSTTTRVVTTTTVVTPKPGATNLGGDATENVMQLRPSTIAKLPAVETGNSGGGGGGGGLSQAALGGIIGGSVGLLAVILIATWMILRRLKKTQKAAEEAAAARREPSKGTGREKTLSFGQPTVTEIYAQDGTDPLQSPSLRPSYFRTTSEATAGDSSPAPTSQMRTSGRSTPYGAWPGQYNPVPTSEAPDSRRQSVETFQAYDVRYAQHVMQQQPRQETPPLHQRAGSHDSQMTSAYPGRHMSYSSELEGMHGWSELETESTGGGRHRSSSAARAISPSHSHRGSVELPGSPRMRSDSGTAVGGNIAGSVGTGLVTVNEISELHGYYGPQSHAAGQTAARLDTYPSIAPTAADASQAPPSGNPHPGGGPSY</sequence>